<organism evidence="2 3">
    <name type="scientific">Achromobacter veterisilvae</name>
    <dbReference type="NCBI Taxonomy" id="2069367"/>
    <lineage>
        <taxon>Bacteria</taxon>
        <taxon>Pseudomonadati</taxon>
        <taxon>Pseudomonadota</taxon>
        <taxon>Betaproteobacteria</taxon>
        <taxon>Burkholderiales</taxon>
        <taxon>Alcaligenaceae</taxon>
        <taxon>Achromobacter</taxon>
    </lineage>
</organism>
<dbReference type="EC" id="2.8.1.1" evidence="2"/>
<dbReference type="AlphaFoldDB" id="A0A446CII1"/>
<dbReference type="EMBL" id="UFQC01000012">
    <property type="protein sequence ID" value="SSW67573.1"/>
    <property type="molecule type" value="Genomic_DNA"/>
</dbReference>
<keyword evidence="2" id="KW-0808">Transferase</keyword>
<accession>A0A446CII1</accession>
<name>A0A446CII1_9BURK</name>
<feature type="domain" description="Rhodanese" evidence="1">
    <location>
        <begin position="32"/>
        <end position="124"/>
    </location>
</feature>
<protein>
    <submittedName>
        <fullName evidence="2">Thiosulfate sulfurtransferase GlpE</fullName>
        <ecNumber evidence="2">2.8.1.1</ecNumber>
    </submittedName>
</protein>
<sequence>MNAKDTLFPSTPGAADHASSIQAAQLADALQQAGEIAVVDVRELARHVDDGHLIHSAPLPLSVLEIRAPSLIPRKTTPVVVYDADGGALSALAARRLRALGYADVRVLGGGVDGWRADGREVYTGLHVLSKAFGEFVEHTYGTPHIPPDELKTLLDDGSDVVLLDGRNLEEFYKFSIPGAHACPNAELPYRVHDLVSSDRTLVVVSCAGRTRSIIGAQALINTGLPNRVVALENGAMAWFKAGYPLRNQHSNPAPAPSDAGRDKSRQAAQALRERFAIPSIDSAGLQALRDDSTRSLYVLDVRTAAEFEAGHLPGSLWAEGGQLVQATDKWIATRHARIVLVDNGDGVRSAITASWLIQLGWNEVHTYALPPARDTVQPSAAPSPAAAGTTAASDILPRDLRARLDADSIALFDFSPSPTYRAGHIPGARFALRSRIDARLEEALAGRDIAIVAADPVLAALAAEDIRAQTGREVFIVKGGTQAWQDAGLPLGGESEADWHDAPDDVWLSPYFREDRIRAFDTYIEWETGLIDQIRRDPSVSFPPFHLDA</sequence>
<dbReference type="PANTHER" id="PTHR43031:SF1">
    <property type="entry name" value="PYRIDINE NUCLEOTIDE-DISULPHIDE OXIDOREDUCTASE"/>
    <property type="match status" value="1"/>
</dbReference>
<feature type="domain" description="Rhodanese" evidence="1">
    <location>
        <begin position="157"/>
        <end position="248"/>
    </location>
</feature>
<reference evidence="2 3" key="1">
    <citation type="submission" date="2018-07" db="EMBL/GenBank/DDBJ databases">
        <authorList>
            <person name="Peeters C."/>
        </authorList>
    </citation>
    <scope>NUCLEOTIDE SEQUENCE [LARGE SCALE GENOMIC DNA]</scope>
    <source>
        <strain evidence="2 3">LMG 30378</strain>
    </source>
</reference>
<gene>
    <name evidence="2" type="primary">glpE_3</name>
    <name evidence="2" type="ORF">AVE30378_02610</name>
</gene>
<proteinExistence type="predicted"/>
<dbReference type="GO" id="GO:0004792">
    <property type="term" value="F:thiosulfate-cyanide sulfurtransferase activity"/>
    <property type="evidence" value="ECO:0007669"/>
    <property type="project" value="UniProtKB-EC"/>
</dbReference>
<dbReference type="InterPro" id="IPR050229">
    <property type="entry name" value="GlpE_sulfurtransferase"/>
</dbReference>
<dbReference type="Proteomes" id="UP000289465">
    <property type="component" value="Unassembled WGS sequence"/>
</dbReference>
<dbReference type="Pfam" id="PF00581">
    <property type="entry name" value="Rhodanese"/>
    <property type="match status" value="4"/>
</dbReference>
<dbReference type="PROSITE" id="PS50206">
    <property type="entry name" value="RHODANESE_3"/>
    <property type="match status" value="3"/>
</dbReference>
<evidence type="ECO:0000313" key="2">
    <source>
        <dbReference type="EMBL" id="SSW67573.1"/>
    </source>
</evidence>
<dbReference type="OrthoDB" id="9789585at2"/>
<dbReference type="SUPFAM" id="SSF52821">
    <property type="entry name" value="Rhodanese/Cell cycle control phosphatase"/>
    <property type="match status" value="4"/>
</dbReference>
<evidence type="ECO:0000313" key="3">
    <source>
        <dbReference type="Proteomes" id="UP000289465"/>
    </source>
</evidence>
<dbReference type="PANTHER" id="PTHR43031">
    <property type="entry name" value="FAD-DEPENDENT OXIDOREDUCTASE"/>
    <property type="match status" value="1"/>
</dbReference>
<feature type="domain" description="Rhodanese" evidence="1">
    <location>
        <begin position="293"/>
        <end position="494"/>
    </location>
</feature>
<dbReference type="SMART" id="SM00450">
    <property type="entry name" value="RHOD"/>
    <property type="match status" value="4"/>
</dbReference>
<dbReference type="InterPro" id="IPR001763">
    <property type="entry name" value="Rhodanese-like_dom"/>
</dbReference>
<dbReference type="Gene3D" id="3.40.250.10">
    <property type="entry name" value="Rhodanese-like domain"/>
    <property type="match status" value="4"/>
</dbReference>
<dbReference type="RefSeq" id="WP_129241319.1">
    <property type="nucleotide sequence ID" value="NZ_UFQC01000012.1"/>
</dbReference>
<dbReference type="InterPro" id="IPR036873">
    <property type="entry name" value="Rhodanese-like_dom_sf"/>
</dbReference>
<evidence type="ECO:0000259" key="1">
    <source>
        <dbReference type="PROSITE" id="PS50206"/>
    </source>
</evidence>